<accession>A0A8X8IKN0</accession>
<feature type="transmembrane region" description="Helical" evidence="1">
    <location>
        <begin position="64"/>
        <end position="82"/>
    </location>
</feature>
<name>A0A8X8IKN0_9BACT</name>
<dbReference type="AlphaFoldDB" id="A0A8X8IKN0"/>
<dbReference type="Proteomes" id="UP000198711">
    <property type="component" value="Unassembled WGS sequence"/>
</dbReference>
<dbReference type="EMBL" id="FNNO01000023">
    <property type="protein sequence ID" value="SDX65228.1"/>
    <property type="molecule type" value="Genomic_DNA"/>
</dbReference>
<sequence length="131" mass="15108">MEKKIIISTASDIEQIAHEIGLFKMEKRIIKVHMNQFSETENRQLEQEIVKRYAIGGKQLDNKIGLVTLAAYLVLMVTRVIPVLKLGFINSVLLYILFTVVLLLGIRLYRFWHSKRSLRQLARGLQVAPAF</sequence>
<evidence type="ECO:0000256" key="1">
    <source>
        <dbReference type="SAM" id="Phobius"/>
    </source>
</evidence>
<organism evidence="2 3">
    <name type="scientific">Hydrobacter penzbergensis</name>
    <dbReference type="NCBI Taxonomy" id="1235997"/>
    <lineage>
        <taxon>Bacteria</taxon>
        <taxon>Pseudomonadati</taxon>
        <taxon>Bacteroidota</taxon>
        <taxon>Chitinophagia</taxon>
        <taxon>Chitinophagales</taxon>
        <taxon>Chitinophagaceae</taxon>
        <taxon>Hydrobacter</taxon>
    </lineage>
</organism>
<keyword evidence="1" id="KW-0472">Membrane</keyword>
<keyword evidence="1" id="KW-1133">Transmembrane helix</keyword>
<protein>
    <submittedName>
        <fullName evidence="2">Uncharacterized protein</fullName>
    </submittedName>
</protein>
<reference evidence="2 3" key="1">
    <citation type="submission" date="2016-10" db="EMBL/GenBank/DDBJ databases">
        <authorList>
            <person name="Varghese N."/>
            <person name="Submissions S."/>
        </authorList>
    </citation>
    <scope>NUCLEOTIDE SEQUENCE [LARGE SCALE GENOMIC DNA]</scope>
    <source>
        <strain evidence="2 3">DSM 25353</strain>
    </source>
</reference>
<gene>
    <name evidence="2" type="ORF">SAMN05444410_12318</name>
</gene>
<keyword evidence="1" id="KW-0812">Transmembrane</keyword>
<dbReference type="RefSeq" id="WP_092726980.1">
    <property type="nucleotide sequence ID" value="NZ_FNNO01000023.1"/>
</dbReference>
<evidence type="ECO:0000313" key="3">
    <source>
        <dbReference type="Proteomes" id="UP000198711"/>
    </source>
</evidence>
<feature type="transmembrane region" description="Helical" evidence="1">
    <location>
        <begin position="88"/>
        <end position="109"/>
    </location>
</feature>
<proteinExistence type="predicted"/>
<evidence type="ECO:0000313" key="2">
    <source>
        <dbReference type="EMBL" id="SDX65228.1"/>
    </source>
</evidence>
<keyword evidence="3" id="KW-1185">Reference proteome</keyword>
<comment type="caution">
    <text evidence="2">The sequence shown here is derived from an EMBL/GenBank/DDBJ whole genome shotgun (WGS) entry which is preliminary data.</text>
</comment>